<accession>A0ABW1SCG6</accession>
<keyword evidence="14" id="KW-1185">Reference proteome</keyword>
<dbReference type="RefSeq" id="WP_377380367.1">
    <property type="nucleotide sequence ID" value="NZ_JBHSSW010000028.1"/>
</dbReference>
<evidence type="ECO:0000256" key="6">
    <source>
        <dbReference type="ARBA" id="ARBA00023065"/>
    </source>
</evidence>
<keyword evidence="7 10" id="KW-0472">Membrane</keyword>
<evidence type="ECO:0000256" key="11">
    <source>
        <dbReference type="RuleBase" id="RU003656"/>
    </source>
</evidence>
<sequence>MTDKLNFSLVSPARELFNGTVDHVIAPGSEGEFGVLPNHAPFMSTLRSGRVRIIDGDTVHRYFVHGGFADVTPEGLTILAEEAIRLEDLDAEHIKDEIMKAERARDAAVSDREAMFKAEGDVQRLRAQLDALEEAHH</sequence>
<evidence type="ECO:0000259" key="12">
    <source>
        <dbReference type="Pfam" id="PF02823"/>
    </source>
</evidence>
<dbReference type="HAMAP" id="MF_00530">
    <property type="entry name" value="ATP_synth_epsil_bac"/>
    <property type="match status" value="1"/>
</dbReference>
<gene>
    <name evidence="10" type="primary">atpC</name>
    <name evidence="13" type="ORF">ACFQDM_14885</name>
</gene>
<feature type="domain" description="ATP synthase F1 complex delta/epsilon subunit N-terminal" evidence="12">
    <location>
        <begin position="5"/>
        <end position="83"/>
    </location>
</feature>
<evidence type="ECO:0000256" key="1">
    <source>
        <dbReference type="ARBA" id="ARBA00003543"/>
    </source>
</evidence>
<keyword evidence="10" id="KW-1003">Cell membrane</keyword>
<keyword evidence="4 10" id="KW-0813">Transport</keyword>
<evidence type="ECO:0000256" key="9">
    <source>
        <dbReference type="ARBA" id="ARBA00023310"/>
    </source>
</evidence>
<dbReference type="NCBIfam" id="NF009983">
    <property type="entry name" value="PRK13449.1"/>
    <property type="match status" value="1"/>
</dbReference>
<dbReference type="Gene3D" id="2.60.15.10">
    <property type="entry name" value="F0F1 ATP synthase delta/epsilon subunit, N-terminal"/>
    <property type="match status" value="1"/>
</dbReference>
<comment type="function">
    <text evidence="1 10">Produces ATP from ADP in the presence of a proton gradient across the membrane.</text>
</comment>
<keyword evidence="6 10" id="KW-0406">Ion transport</keyword>
<proteinExistence type="inferred from homology"/>
<evidence type="ECO:0000256" key="5">
    <source>
        <dbReference type="ARBA" id="ARBA00022781"/>
    </source>
</evidence>
<protein>
    <recommendedName>
        <fullName evidence="10">ATP synthase epsilon chain</fullName>
    </recommendedName>
    <alternativeName>
        <fullName evidence="10">ATP synthase F1 sector epsilon subunit</fullName>
    </alternativeName>
    <alternativeName>
        <fullName evidence="10">F-ATPase epsilon subunit</fullName>
    </alternativeName>
</protein>
<dbReference type="Proteomes" id="UP001596303">
    <property type="component" value="Unassembled WGS sequence"/>
</dbReference>
<dbReference type="InterPro" id="IPR020546">
    <property type="entry name" value="ATP_synth_F1_dsu/esu_N"/>
</dbReference>
<evidence type="ECO:0000313" key="14">
    <source>
        <dbReference type="Proteomes" id="UP001596303"/>
    </source>
</evidence>
<dbReference type="Pfam" id="PF02823">
    <property type="entry name" value="ATP-synt_DE_N"/>
    <property type="match status" value="1"/>
</dbReference>
<dbReference type="NCBIfam" id="TIGR01216">
    <property type="entry name" value="ATP_synt_epsi"/>
    <property type="match status" value="1"/>
</dbReference>
<evidence type="ECO:0000256" key="10">
    <source>
        <dbReference type="HAMAP-Rule" id="MF_00530"/>
    </source>
</evidence>
<dbReference type="PANTHER" id="PTHR13822:SF10">
    <property type="entry name" value="ATP SYNTHASE EPSILON CHAIN, CHLOROPLASTIC"/>
    <property type="match status" value="1"/>
</dbReference>
<name>A0ABW1SCG6_9PROT</name>
<evidence type="ECO:0000256" key="8">
    <source>
        <dbReference type="ARBA" id="ARBA00023196"/>
    </source>
</evidence>
<dbReference type="PANTHER" id="PTHR13822">
    <property type="entry name" value="ATP SYNTHASE DELTA/EPSILON CHAIN"/>
    <property type="match status" value="1"/>
</dbReference>
<dbReference type="EMBL" id="JBHSSW010000028">
    <property type="protein sequence ID" value="MFC6199370.1"/>
    <property type="molecule type" value="Genomic_DNA"/>
</dbReference>
<keyword evidence="5 10" id="KW-0375">Hydrogen ion transport</keyword>
<evidence type="ECO:0000256" key="7">
    <source>
        <dbReference type="ARBA" id="ARBA00023136"/>
    </source>
</evidence>
<comment type="similarity">
    <text evidence="3 10 11">Belongs to the ATPase epsilon chain family.</text>
</comment>
<reference evidence="14" key="1">
    <citation type="journal article" date="2019" name="Int. J. Syst. Evol. Microbiol.">
        <title>The Global Catalogue of Microorganisms (GCM) 10K type strain sequencing project: providing services to taxonomists for standard genome sequencing and annotation.</title>
        <authorList>
            <consortium name="The Broad Institute Genomics Platform"/>
            <consortium name="The Broad Institute Genome Sequencing Center for Infectious Disease"/>
            <person name="Wu L."/>
            <person name="Ma J."/>
        </authorList>
    </citation>
    <scope>NUCLEOTIDE SEQUENCE [LARGE SCALE GENOMIC DNA]</scope>
    <source>
        <strain evidence="14">CGMCC-1.15741</strain>
    </source>
</reference>
<evidence type="ECO:0000256" key="4">
    <source>
        <dbReference type="ARBA" id="ARBA00022448"/>
    </source>
</evidence>
<keyword evidence="8 10" id="KW-0139">CF(1)</keyword>
<evidence type="ECO:0000256" key="2">
    <source>
        <dbReference type="ARBA" id="ARBA00004184"/>
    </source>
</evidence>
<keyword evidence="9 10" id="KW-0066">ATP synthesis</keyword>
<evidence type="ECO:0000313" key="13">
    <source>
        <dbReference type="EMBL" id="MFC6199370.1"/>
    </source>
</evidence>
<organism evidence="13 14">
    <name type="scientific">Ponticaulis profundi</name>
    <dbReference type="NCBI Taxonomy" id="2665222"/>
    <lineage>
        <taxon>Bacteria</taxon>
        <taxon>Pseudomonadati</taxon>
        <taxon>Pseudomonadota</taxon>
        <taxon>Alphaproteobacteria</taxon>
        <taxon>Hyphomonadales</taxon>
        <taxon>Hyphomonadaceae</taxon>
        <taxon>Ponticaulis</taxon>
    </lineage>
</organism>
<dbReference type="CDD" id="cd12152">
    <property type="entry name" value="F1-ATPase_delta"/>
    <property type="match status" value="1"/>
</dbReference>
<dbReference type="InterPro" id="IPR001469">
    <property type="entry name" value="ATP_synth_F1_dsu/esu"/>
</dbReference>
<evidence type="ECO:0000256" key="3">
    <source>
        <dbReference type="ARBA" id="ARBA00005712"/>
    </source>
</evidence>
<dbReference type="SUPFAM" id="SSF51344">
    <property type="entry name" value="Epsilon subunit of F1F0-ATP synthase N-terminal domain"/>
    <property type="match status" value="1"/>
</dbReference>
<comment type="caution">
    <text evidence="13">The sequence shown here is derived from an EMBL/GenBank/DDBJ whole genome shotgun (WGS) entry which is preliminary data.</text>
</comment>
<dbReference type="InterPro" id="IPR036771">
    <property type="entry name" value="ATPsynth_dsu/esu_N"/>
</dbReference>
<comment type="subunit">
    <text evidence="10 11">F-type ATPases have 2 components, CF(1) - the catalytic core - and CF(0) - the membrane proton channel. CF(1) has five subunits: alpha(3), beta(3), gamma(1), delta(1), epsilon(1). CF(0) has three main subunits: a, b and c.</text>
</comment>
<comment type="subcellular location">
    <subcellularLocation>
        <location evidence="10">Cell membrane</location>
        <topology evidence="10">Peripheral membrane protein</topology>
    </subcellularLocation>
    <subcellularLocation>
        <location evidence="2">Endomembrane system</location>
        <topology evidence="2">Peripheral membrane protein</topology>
    </subcellularLocation>
</comment>